<gene>
    <name evidence="2" type="ORF">BGW36DRAFT_355196</name>
</gene>
<comment type="caution">
    <text evidence="2">The sequence shown here is derived from an EMBL/GenBank/DDBJ whole genome shotgun (WGS) entry which is preliminary data.</text>
</comment>
<proteinExistence type="predicted"/>
<organism evidence="2 3">
    <name type="scientific">Talaromyces proteolyticus</name>
    <dbReference type="NCBI Taxonomy" id="1131652"/>
    <lineage>
        <taxon>Eukaryota</taxon>
        <taxon>Fungi</taxon>
        <taxon>Dikarya</taxon>
        <taxon>Ascomycota</taxon>
        <taxon>Pezizomycotina</taxon>
        <taxon>Eurotiomycetes</taxon>
        <taxon>Eurotiomycetidae</taxon>
        <taxon>Eurotiales</taxon>
        <taxon>Trichocomaceae</taxon>
        <taxon>Talaromyces</taxon>
        <taxon>Talaromyces sect. Bacilispori</taxon>
    </lineage>
</organism>
<dbReference type="RefSeq" id="XP_046076811.1">
    <property type="nucleotide sequence ID" value="XM_046213614.1"/>
</dbReference>
<protein>
    <recommendedName>
        <fullName evidence="4">Fungal N-terminal domain-containing protein</fullName>
    </recommendedName>
</protein>
<name>A0AAD4L047_9EURO</name>
<feature type="compositionally biased region" description="Low complexity" evidence="1">
    <location>
        <begin position="547"/>
        <end position="566"/>
    </location>
</feature>
<keyword evidence="3" id="KW-1185">Reference proteome</keyword>
<evidence type="ECO:0008006" key="4">
    <source>
        <dbReference type="Google" id="ProtNLM"/>
    </source>
</evidence>
<sequence>MSFGFGFGDLVRFIEIATTTYRYGFSKVNRAPSLYSEFGDNVKGLAANLKDLHKVIESLSQNGQPRDSSYTDSSYGVTLVDIIGDYGRTLQDCEKFLKDKECFKWKDGFITNIFWNFNIAGKVQGLKDRVTFLNIKLMTVLKTLDVRMANELHINIFRIHHDLAMRIDGAQDRIIETIQRSLAEITEQIRTGTTSTTSNLRHYPSVLDIPTSLESLFEQKLQRSGFGSDPDQFPLVRGLDAVVYHMSAANTIEVDSKDSKMERQWLAIAKALWTIARVKAGQEYRDACSFRPSSNFEIQMRDWGITVASYVKGLEIELVETIRTSSIHYLELSPQALVQTFEANPEMWFEVEDTVEATPTWELSYSEKIMDASLRGPFPAYDQTIHIFRLTSVDLKLVITDSPRPGTVGEKTNTIIPVDMRRSRLIPLYATSKSTAGGDTWNVSFQGDRLAPVISALGFNKRTELFKFQHVITGYQVVLESVGIEAITFNANKILGGKKSKYVGRLQLWRAKTPRNSLPKDSPTVTGGLLSSTVSGTDQSRIMEPASPSSISSGSPSDSGPQFSSSGRRRDSSQTAATTTTSSASSIPVSIFGTSIHRKSTFTGSSSELFLSPNFYTTSIVSNNGTVGVVLEKPEPSLLVLLLQRPSRSESGKASNPTPFSSLAIEIDENTTINSSSCECSKDPSSCKRVVLEKDGKALRSFRQDAASLEEWNLAELGKDRKKELVDDNERLLWVGIDFGTTSDKIGFEKMFNNLRILWGQRKKNMDWC</sequence>
<feature type="region of interest" description="Disordered" evidence="1">
    <location>
        <begin position="514"/>
        <end position="584"/>
    </location>
</feature>
<evidence type="ECO:0000313" key="2">
    <source>
        <dbReference type="EMBL" id="KAH8703793.1"/>
    </source>
</evidence>
<evidence type="ECO:0000313" key="3">
    <source>
        <dbReference type="Proteomes" id="UP001201262"/>
    </source>
</evidence>
<dbReference type="AlphaFoldDB" id="A0AAD4L047"/>
<accession>A0AAD4L047</accession>
<dbReference type="EMBL" id="JAJTJA010000002">
    <property type="protein sequence ID" value="KAH8703793.1"/>
    <property type="molecule type" value="Genomic_DNA"/>
</dbReference>
<evidence type="ECO:0000256" key="1">
    <source>
        <dbReference type="SAM" id="MobiDB-lite"/>
    </source>
</evidence>
<dbReference type="GeneID" id="70243901"/>
<feature type="compositionally biased region" description="Polar residues" evidence="1">
    <location>
        <begin position="523"/>
        <end position="540"/>
    </location>
</feature>
<feature type="compositionally biased region" description="Low complexity" evidence="1">
    <location>
        <begin position="573"/>
        <end position="584"/>
    </location>
</feature>
<dbReference type="Proteomes" id="UP001201262">
    <property type="component" value="Unassembled WGS sequence"/>
</dbReference>
<reference evidence="2" key="1">
    <citation type="submission" date="2021-12" db="EMBL/GenBank/DDBJ databases">
        <title>Convergent genome expansion in fungi linked to evolution of root-endophyte symbiosis.</title>
        <authorList>
            <consortium name="DOE Joint Genome Institute"/>
            <person name="Ke Y.-H."/>
            <person name="Bonito G."/>
            <person name="Liao H.-L."/>
            <person name="Looney B."/>
            <person name="Rojas-Flechas A."/>
            <person name="Nash J."/>
            <person name="Hameed K."/>
            <person name="Schadt C."/>
            <person name="Martin F."/>
            <person name="Crous P.W."/>
            <person name="Miettinen O."/>
            <person name="Magnuson J.K."/>
            <person name="Labbe J."/>
            <person name="Jacobson D."/>
            <person name="Doktycz M.J."/>
            <person name="Veneault-Fourrey C."/>
            <person name="Kuo A."/>
            <person name="Mondo S."/>
            <person name="Calhoun S."/>
            <person name="Riley R."/>
            <person name="Ohm R."/>
            <person name="LaButti K."/>
            <person name="Andreopoulos B."/>
            <person name="Pangilinan J."/>
            <person name="Nolan M."/>
            <person name="Tritt A."/>
            <person name="Clum A."/>
            <person name="Lipzen A."/>
            <person name="Daum C."/>
            <person name="Barry K."/>
            <person name="Grigoriev I.V."/>
            <person name="Vilgalys R."/>
        </authorList>
    </citation>
    <scope>NUCLEOTIDE SEQUENCE</scope>
    <source>
        <strain evidence="2">PMI_201</strain>
    </source>
</reference>